<dbReference type="GO" id="GO:0005634">
    <property type="term" value="C:nucleus"/>
    <property type="evidence" value="ECO:0007669"/>
    <property type="project" value="UniProtKB-SubCell"/>
</dbReference>
<dbReference type="GO" id="GO:0003677">
    <property type="term" value="F:DNA binding"/>
    <property type="evidence" value="ECO:0007669"/>
    <property type="project" value="UniProtKB-KW"/>
</dbReference>
<evidence type="ECO:0000256" key="11">
    <source>
        <dbReference type="ARBA" id="ARBA00032731"/>
    </source>
</evidence>
<dbReference type="SUPFAM" id="SSF52540">
    <property type="entry name" value="P-loop containing nucleoside triphosphate hydrolases"/>
    <property type="match status" value="1"/>
</dbReference>
<proteinExistence type="inferred from homology"/>
<feature type="compositionally biased region" description="Basic and acidic residues" evidence="12">
    <location>
        <begin position="472"/>
        <end position="483"/>
    </location>
</feature>
<evidence type="ECO:0000256" key="2">
    <source>
        <dbReference type="ARBA" id="ARBA00004496"/>
    </source>
</evidence>
<dbReference type="AlphaFoldDB" id="A0A8J7TFP1"/>
<feature type="non-terminal residue" evidence="13">
    <location>
        <position position="1"/>
    </location>
</feature>
<dbReference type="PANTHER" id="PTHR32121:SF0">
    <property type="entry name" value="PCNA-INTERACTING PARTNER"/>
    <property type="match status" value="1"/>
</dbReference>
<comment type="similarity">
    <text evidence="3">Belongs to the PARI family.</text>
</comment>
<feature type="region of interest" description="Disordered" evidence="12">
    <location>
        <begin position="395"/>
        <end position="421"/>
    </location>
</feature>
<name>A0A8J7TFP1_ATRSP</name>
<protein>
    <recommendedName>
        <fullName evidence="4">PCNA-interacting partner</fullName>
    </recommendedName>
    <alternativeName>
        <fullName evidence="10">PARP-1 binding protein</fullName>
    </alternativeName>
    <alternativeName>
        <fullName evidence="11">PARP1-binding protein</fullName>
    </alternativeName>
</protein>
<evidence type="ECO:0000256" key="8">
    <source>
        <dbReference type="ARBA" id="ARBA00023204"/>
    </source>
</evidence>
<dbReference type="PANTHER" id="PTHR32121">
    <property type="entry name" value="PCNA-INTERACTING PARTNER"/>
    <property type="match status" value="1"/>
</dbReference>
<evidence type="ECO:0000313" key="14">
    <source>
        <dbReference type="Proteomes" id="UP000736164"/>
    </source>
</evidence>
<dbReference type="InterPro" id="IPR038932">
    <property type="entry name" value="PARPBP"/>
</dbReference>
<dbReference type="GO" id="GO:2000042">
    <property type="term" value="P:negative regulation of double-strand break repair via homologous recombination"/>
    <property type="evidence" value="ECO:0007669"/>
    <property type="project" value="InterPro"/>
</dbReference>
<reference evidence="13" key="1">
    <citation type="journal article" date="2021" name="Cell">
        <title>Tracing the genetic footprints of vertebrate landing in non-teleost ray-finned fishes.</title>
        <authorList>
            <person name="Bi X."/>
            <person name="Wang K."/>
            <person name="Yang L."/>
            <person name="Pan H."/>
            <person name="Jiang H."/>
            <person name="Wei Q."/>
            <person name="Fang M."/>
            <person name="Yu H."/>
            <person name="Zhu C."/>
            <person name="Cai Y."/>
            <person name="He Y."/>
            <person name="Gan X."/>
            <person name="Zeng H."/>
            <person name="Yu D."/>
            <person name="Zhu Y."/>
            <person name="Jiang H."/>
            <person name="Qiu Q."/>
            <person name="Yang H."/>
            <person name="Zhang Y.E."/>
            <person name="Wang W."/>
            <person name="Zhu M."/>
            <person name="He S."/>
            <person name="Zhang G."/>
        </authorList>
    </citation>
    <scope>NUCLEOTIDE SEQUENCE</scope>
    <source>
        <strain evidence="13">Allg_001</strain>
    </source>
</reference>
<dbReference type="InterPro" id="IPR027417">
    <property type="entry name" value="P-loop_NTPase"/>
</dbReference>
<dbReference type="EMBL" id="JAAWVO010057697">
    <property type="protein sequence ID" value="MBN3321982.1"/>
    <property type="molecule type" value="Genomic_DNA"/>
</dbReference>
<sequence length="599" mass="65007">MAILQQNLKVLVRAFRRDCYRLLGSERITICNADEMFTALQLVMAEVNKQEKGEFAVSLSEVIVTWAYLLKDKLNLLHEGSHAPENYNIIRKSYDSFLKRSNTVDLIDIYGMAEQLKIESDPEIRLAAVQLFEFLSGDSEYCDQIDLVPPVPSTPSSRPRWTSSQLLKVMKRLICAYLNLLLNSKNDLAVAHVLNIPDRGLGRAAFTDLKHAARDKQTSLFLAATSFVRAIQLGGKGYAPSETDPLRKHLKGLSSFVHFMDSLEELLGEIPDPCLAGGRILSAIEAGLLKGRSSGDAVGRAAEEALQALQRRIGAGTRGEATDAGAAGISPARPRAYAINHATAYCGRDTVKVLLALLDEDALRPPSRNKAQLFLGDEGVLGGDEGACVLQLFRSPEPSTGSSPKPLRHRVRDRGNKTQPQVMGNAVKSQFACTYRDSDPVIDRTILVHSLDLGPSCIQPAARQASAPGGFCDKRPAAEHEGVTESTESENLIKRPAFGSSSGNTQQKGNLSNKDRGIANAQPGNKSCKRKGLDTPRENGPCSQENQPPPKRAPEAPKTSDKPSRNLGGTARAPGKTSRAAAKRKLIAGQGKLTNFFRL</sequence>
<keyword evidence="7" id="KW-0238">DNA-binding</keyword>
<keyword evidence="6" id="KW-0227">DNA damage</keyword>
<comment type="subcellular location">
    <subcellularLocation>
        <location evidence="2">Cytoplasm</location>
    </subcellularLocation>
    <subcellularLocation>
        <location evidence="1">Nucleus</location>
    </subcellularLocation>
</comment>
<accession>A0A8J7TFP1</accession>
<keyword evidence="5" id="KW-0963">Cytoplasm</keyword>
<gene>
    <name evidence="13" type="primary">Parpbp</name>
    <name evidence="13" type="ORF">GTO95_0014669</name>
</gene>
<evidence type="ECO:0000256" key="12">
    <source>
        <dbReference type="SAM" id="MobiDB-lite"/>
    </source>
</evidence>
<feature type="compositionally biased region" description="Basic and acidic residues" evidence="12">
    <location>
        <begin position="552"/>
        <end position="564"/>
    </location>
</feature>
<evidence type="ECO:0000256" key="1">
    <source>
        <dbReference type="ARBA" id="ARBA00004123"/>
    </source>
</evidence>
<comment type="caution">
    <text evidence="13">The sequence shown here is derived from an EMBL/GenBank/DDBJ whole genome shotgun (WGS) entry which is preliminary data.</text>
</comment>
<dbReference type="Proteomes" id="UP000736164">
    <property type="component" value="Unassembled WGS sequence"/>
</dbReference>
<dbReference type="GO" id="GO:0000785">
    <property type="term" value="C:chromatin"/>
    <property type="evidence" value="ECO:0007669"/>
    <property type="project" value="TreeGrafter"/>
</dbReference>
<feature type="compositionally biased region" description="Polar residues" evidence="12">
    <location>
        <begin position="499"/>
        <end position="512"/>
    </location>
</feature>
<evidence type="ECO:0000256" key="7">
    <source>
        <dbReference type="ARBA" id="ARBA00023125"/>
    </source>
</evidence>
<evidence type="ECO:0000256" key="9">
    <source>
        <dbReference type="ARBA" id="ARBA00023242"/>
    </source>
</evidence>
<keyword evidence="14" id="KW-1185">Reference proteome</keyword>
<evidence type="ECO:0000256" key="3">
    <source>
        <dbReference type="ARBA" id="ARBA00009135"/>
    </source>
</evidence>
<feature type="region of interest" description="Disordered" evidence="12">
    <location>
        <begin position="462"/>
        <end position="581"/>
    </location>
</feature>
<evidence type="ECO:0000256" key="10">
    <source>
        <dbReference type="ARBA" id="ARBA00031632"/>
    </source>
</evidence>
<evidence type="ECO:0000256" key="4">
    <source>
        <dbReference type="ARBA" id="ARBA00014320"/>
    </source>
</evidence>
<keyword evidence="8" id="KW-0234">DNA repair</keyword>
<organism evidence="13 14">
    <name type="scientific">Atractosteus spatula</name>
    <name type="common">Alligator gar</name>
    <name type="synonym">Lepisosteus spatula</name>
    <dbReference type="NCBI Taxonomy" id="7917"/>
    <lineage>
        <taxon>Eukaryota</taxon>
        <taxon>Metazoa</taxon>
        <taxon>Chordata</taxon>
        <taxon>Craniata</taxon>
        <taxon>Vertebrata</taxon>
        <taxon>Euteleostomi</taxon>
        <taxon>Actinopterygii</taxon>
        <taxon>Neopterygii</taxon>
        <taxon>Holostei</taxon>
        <taxon>Semionotiformes</taxon>
        <taxon>Lepisosteidae</taxon>
        <taxon>Atractosteus</taxon>
    </lineage>
</organism>
<dbReference type="GO" id="GO:0005737">
    <property type="term" value="C:cytoplasm"/>
    <property type="evidence" value="ECO:0007669"/>
    <property type="project" value="UniProtKB-SubCell"/>
</dbReference>
<evidence type="ECO:0000313" key="13">
    <source>
        <dbReference type="EMBL" id="MBN3321982.1"/>
    </source>
</evidence>
<keyword evidence="9" id="KW-0539">Nucleus</keyword>
<evidence type="ECO:0000256" key="5">
    <source>
        <dbReference type="ARBA" id="ARBA00022490"/>
    </source>
</evidence>
<feature type="non-terminal residue" evidence="13">
    <location>
        <position position="599"/>
    </location>
</feature>
<dbReference type="GO" id="GO:0006281">
    <property type="term" value="P:DNA repair"/>
    <property type="evidence" value="ECO:0007669"/>
    <property type="project" value="UniProtKB-KW"/>
</dbReference>
<evidence type="ECO:0000256" key="6">
    <source>
        <dbReference type="ARBA" id="ARBA00022763"/>
    </source>
</evidence>
<dbReference type="Gene3D" id="1.10.486.10">
    <property type="entry name" value="PCRA, domain 4"/>
    <property type="match status" value="1"/>
</dbReference>